<evidence type="ECO:0000256" key="9">
    <source>
        <dbReference type="HAMAP-Rule" id="MF_00236"/>
    </source>
</evidence>
<dbReference type="RefSeq" id="WP_204697564.1">
    <property type="nucleotide sequence ID" value="NZ_JAFBEC010000005.1"/>
</dbReference>
<evidence type="ECO:0000256" key="10">
    <source>
        <dbReference type="SAM" id="MobiDB-lite"/>
    </source>
</evidence>
<dbReference type="Proteomes" id="UP000741863">
    <property type="component" value="Unassembled WGS sequence"/>
</dbReference>
<name>A0ABS2PC88_9BACL</name>
<dbReference type="InterPro" id="IPR006312">
    <property type="entry name" value="TatA/E"/>
</dbReference>
<dbReference type="NCBIfam" id="TIGR01411">
    <property type="entry name" value="tatAE"/>
    <property type="match status" value="1"/>
</dbReference>
<keyword evidence="12" id="KW-1185">Reference proteome</keyword>
<comment type="similarity">
    <text evidence="9">Belongs to the TatA/E family.</text>
</comment>
<feature type="region of interest" description="Disordered" evidence="10">
    <location>
        <begin position="48"/>
        <end position="77"/>
    </location>
</feature>
<evidence type="ECO:0000256" key="5">
    <source>
        <dbReference type="ARBA" id="ARBA00022927"/>
    </source>
</evidence>
<comment type="subcellular location">
    <subcellularLocation>
        <location evidence="1 9">Cell membrane</location>
        <topology evidence="1 9">Single-pass membrane protein</topology>
    </subcellularLocation>
</comment>
<sequence length="77" mass="8444">MSPLNIGIPSLILILLLALLIFGPKKLPEIGGAFGQTISKFKKTTNKLMDDEEPKSEQNVPKDAQVTTIAHDDQKKD</sequence>
<evidence type="ECO:0000256" key="1">
    <source>
        <dbReference type="ARBA" id="ARBA00004162"/>
    </source>
</evidence>
<evidence type="ECO:0000256" key="2">
    <source>
        <dbReference type="ARBA" id="ARBA00022448"/>
    </source>
</evidence>
<dbReference type="PANTHER" id="PTHR42982:SF1">
    <property type="entry name" value="SEC-INDEPENDENT PROTEIN TRANSLOCASE PROTEIN TATA"/>
    <property type="match status" value="1"/>
</dbReference>
<keyword evidence="4 9" id="KW-0812">Transmembrane</keyword>
<evidence type="ECO:0000256" key="8">
    <source>
        <dbReference type="ARBA" id="ARBA00023136"/>
    </source>
</evidence>
<comment type="function">
    <text evidence="9">Part of the twin-arginine translocation (Tat) system that transports large folded proteins containing a characteristic twin-arginine motif in their signal peptide across membranes. TatA could form the protein-conducting channel of the Tat system.</text>
</comment>
<comment type="subunit">
    <text evidence="9">Forms a complex with TatC.</text>
</comment>
<accession>A0ABS2PC88</accession>
<evidence type="ECO:0000256" key="6">
    <source>
        <dbReference type="ARBA" id="ARBA00022989"/>
    </source>
</evidence>
<dbReference type="InterPro" id="IPR003369">
    <property type="entry name" value="TatA/B/E"/>
</dbReference>
<evidence type="ECO:0000313" key="11">
    <source>
        <dbReference type="EMBL" id="MBM7633054.1"/>
    </source>
</evidence>
<organism evidence="11 12">
    <name type="scientific">Geomicrobium sediminis</name>
    <dbReference type="NCBI Taxonomy" id="1347788"/>
    <lineage>
        <taxon>Bacteria</taxon>
        <taxon>Bacillati</taxon>
        <taxon>Bacillota</taxon>
        <taxon>Bacilli</taxon>
        <taxon>Bacillales</taxon>
        <taxon>Geomicrobium</taxon>
    </lineage>
</organism>
<comment type="caution">
    <text evidence="11">The sequence shown here is derived from an EMBL/GenBank/DDBJ whole genome shotgun (WGS) entry which is preliminary data.</text>
</comment>
<dbReference type="Pfam" id="PF02416">
    <property type="entry name" value="TatA_B_E"/>
    <property type="match status" value="1"/>
</dbReference>
<feature type="transmembrane region" description="Helical" evidence="9">
    <location>
        <begin position="6"/>
        <end position="23"/>
    </location>
</feature>
<keyword evidence="8 9" id="KW-0472">Membrane</keyword>
<evidence type="ECO:0000256" key="3">
    <source>
        <dbReference type="ARBA" id="ARBA00022475"/>
    </source>
</evidence>
<keyword evidence="3 9" id="KW-1003">Cell membrane</keyword>
<keyword evidence="6 9" id="KW-1133">Transmembrane helix</keyword>
<keyword evidence="2 9" id="KW-0813">Transport</keyword>
<evidence type="ECO:0000256" key="7">
    <source>
        <dbReference type="ARBA" id="ARBA00023010"/>
    </source>
</evidence>
<gene>
    <name evidence="9" type="primary">tatA</name>
    <name evidence="11" type="ORF">JOD17_002148</name>
</gene>
<dbReference type="HAMAP" id="MF_00236">
    <property type="entry name" value="TatA_E"/>
    <property type="match status" value="1"/>
</dbReference>
<evidence type="ECO:0000256" key="4">
    <source>
        <dbReference type="ARBA" id="ARBA00022692"/>
    </source>
</evidence>
<keyword evidence="5 9" id="KW-0653">Protein transport</keyword>
<dbReference type="Gene3D" id="1.20.5.3310">
    <property type="match status" value="1"/>
</dbReference>
<dbReference type="PANTHER" id="PTHR42982">
    <property type="entry name" value="SEC-INDEPENDENT PROTEIN TRANSLOCASE PROTEIN TATA"/>
    <property type="match status" value="1"/>
</dbReference>
<reference evidence="11 12" key="1">
    <citation type="submission" date="2021-01" db="EMBL/GenBank/DDBJ databases">
        <title>Genomic Encyclopedia of Type Strains, Phase IV (KMG-IV): sequencing the most valuable type-strain genomes for metagenomic binning, comparative biology and taxonomic classification.</title>
        <authorList>
            <person name="Goeker M."/>
        </authorList>
    </citation>
    <scope>NUCLEOTIDE SEQUENCE [LARGE SCALE GENOMIC DNA]</scope>
    <source>
        <strain evidence="11 12">DSM 25540</strain>
    </source>
</reference>
<protein>
    <recommendedName>
        <fullName evidence="9">Sec-independent protein translocase protein TatA</fullName>
    </recommendedName>
</protein>
<dbReference type="EMBL" id="JAFBEC010000005">
    <property type="protein sequence ID" value="MBM7633054.1"/>
    <property type="molecule type" value="Genomic_DNA"/>
</dbReference>
<proteinExistence type="inferred from homology"/>
<dbReference type="NCBIfam" id="NF011430">
    <property type="entry name" value="PRK14861.1"/>
    <property type="match status" value="1"/>
</dbReference>
<keyword evidence="7 9" id="KW-0811">Translocation</keyword>
<evidence type="ECO:0000313" key="12">
    <source>
        <dbReference type="Proteomes" id="UP000741863"/>
    </source>
</evidence>